<dbReference type="PANTHER" id="PTHR12413">
    <property type="entry name" value="DOLICHYL GLYCOSYLTRANSFERASE"/>
    <property type="match status" value="1"/>
</dbReference>
<dbReference type="UniPathway" id="UPA00378"/>
<feature type="transmembrane region" description="Helical" evidence="11">
    <location>
        <begin position="507"/>
        <end position="524"/>
    </location>
</feature>
<reference evidence="12 13" key="1">
    <citation type="journal article" date="2009" name="Nat. Biotechnol.">
        <title>Genome sequence of the recombinant protein production host Pichia pastoris.</title>
        <authorList>
            <person name="De Schutter K."/>
            <person name="Lin Y.C."/>
            <person name="Tiels P."/>
            <person name="Van Hecke A."/>
            <person name="Glinka S."/>
            <person name="Weber-Lehmann J."/>
            <person name="Rouze P."/>
            <person name="Van de Peer Y."/>
            <person name="Callewaert N."/>
        </authorList>
    </citation>
    <scope>NUCLEOTIDE SEQUENCE [LARGE SCALE GENOMIC DNA]</scope>
    <source>
        <strain evidence="13">GS115 / ATCC 20864</strain>
    </source>
</reference>
<dbReference type="GO" id="GO:0042283">
    <property type="term" value="F:dolichyl pyrophosphate Glc1Man9GlcNAc2 alpha-1,3-glucosyltransferase activity"/>
    <property type="evidence" value="ECO:0007669"/>
    <property type="project" value="UniProtKB-EC"/>
</dbReference>
<protein>
    <recommendedName>
        <fullName evidence="11">Alpha-1,3-glucosyltransferase</fullName>
        <ecNumber evidence="11">2.4.1.-</ecNumber>
    </recommendedName>
</protein>
<evidence type="ECO:0000256" key="4">
    <source>
        <dbReference type="ARBA" id="ARBA00022676"/>
    </source>
</evidence>
<evidence type="ECO:0000256" key="6">
    <source>
        <dbReference type="ARBA" id="ARBA00022692"/>
    </source>
</evidence>
<comment type="similarity">
    <text evidence="3 11">Belongs to the ALG6/ALG8 glucosyltransferase family.</text>
</comment>
<evidence type="ECO:0000313" key="13">
    <source>
        <dbReference type="Proteomes" id="UP000000314"/>
    </source>
</evidence>
<keyword evidence="4 11" id="KW-0328">Glycosyltransferase</keyword>
<feature type="transmembrane region" description="Helical" evidence="11">
    <location>
        <begin position="544"/>
        <end position="565"/>
    </location>
</feature>
<comment type="catalytic activity">
    <reaction evidence="10">
        <text>an alpha-D-Glc-(1-&gt;3)-alpha-D-Man-(1-&gt;2)-alpha-D-Man-(1-&gt;2)-alpha-D-Man-(1-&gt;3)-[alpha-D-Man-(1-&gt;2)-alpha-D-Man-(1-&gt;3)-[alpha-D-Man-(1-&gt;2)-alpha-D-Man-(1-&gt;6)]-alpha-D-Man-(1-&gt;6)]-beta-D-Man-(1-&gt;4)-beta-D-GlcNAc-(1-&gt;4)-alpha-D-GlcNAc-diphospho-di-trans,poly-cis-dolichol + a di-trans,poly-cis-dolichyl beta-D-glucosyl phosphate = an alpha-D-Glc-(1-&gt;3)-alpha-D-Glc-(1-&gt;3)-alpha-D-Man-(1-&gt;2)-alpha-D-Man-(1-&gt;2)-alpha-D-Man-(1-&gt;3)-[alpha-D-Man-(1-&gt;2)-alpha-D-Man-(1-&gt;3)-[alpha-D-Man-(1-&gt;2)-alpha-D-Man-(1-&gt;6)]-alpha-D-Man-(1-&gt;6)]-beta-D-Man-(1-&gt;4)-beta-D-GlcNAc-(1-&gt;4)-alpha-D-GlcNAc-diphospho-di-trans,poly-cis-dolichol + a di-trans,poly-cis-dolichyl phosphate + H(+)</text>
        <dbReference type="Rhea" id="RHEA:31307"/>
        <dbReference type="Rhea" id="RHEA-COMP:19498"/>
        <dbReference type="Rhea" id="RHEA-COMP:19502"/>
        <dbReference type="Rhea" id="RHEA-COMP:19521"/>
        <dbReference type="Rhea" id="RHEA-COMP:19522"/>
        <dbReference type="ChEBI" id="CHEBI:15378"/>
        <dbReference type="ChEBI" id="CHEBI:57525"/>
        <dbReference type="ChEBI" id="CHEBI:57683"/>
        <dbReference type="ChEBI" id="CHEBI:132521"/>
        <dbReference type="ChEBI" id="CHEBI:132522"/>
        <dbReference type="EC" id="2.4.1.265"/>
    </reaction>
    <physiologicalReaction direction="left-to-right" evidence="10">
        <dbReference type="Rhea" id="RHEA:31308"/>
    </physiologicalReaction>
</comment>
<dbReference type="OrthoDB" id="1689333at2759"/>
<keyword evidence="5 11" id="KW-0808">Transferase</keyword>
<dbReference type="KEGG" id="ppa:PAS_chr3_0999"/>
<keyword evidence="6 11" id="KW-0812">Transmembrane</keyword>
<evidence type="ECO:0000256" key="11">
    <source>
        <dbReference type="RuleBase" id="RU363110"/>
    </source>
</evidence>
<name>C4R675_KOMPG</name>
<feature type="transmembrane region" description="Helical" evidence="11">
    <location>
        <begin position="268"/>
        <end position="290"/>
    </location>
</feature>
<evidence type="ECO:0000256" key="10">
    <source>
        <dbReference type="ARBA" id="ARBA00047346"/>
    </source>
</evidence>
<evidence type="ECO:0000256" key="8">
    <source>
        <dbReference type="ARBA" id="ARBA00022989"/>
    </source>
</evidence>
<gene>
    <name evidence="12" type="ordered locus">PAS_chr3_0999</name>
</gene>
<comment type="subcellular location">
    <subcellularLocation>
        <location evidence="1 11">Endoplasmic reticulum membrane</location>
        <topology evidence="1 11">Multi-pass membrane protein</topology>
    </subcellularLocation>
</comment>
<dbReference type="OMA" id="YHSTDFD"/>
<dbReference type="FunCoup" id="C4R675">
    <property type="interactions" value="788"/>
</dbReference>
<keyword evidence="7 11" id="KW-0256">Endoplasmic reticulum</keyword>
<organism evidence="12 13">
    <name type="scientific">Komagataella phaffii (strain GS115 / ATCC 20864)</name>
    <name type="common">Yeast</name>
    <name type="synonym">Pichia pastoris</name>
    <dbReference type="NCBI Taxonomy" id="644223"/>
    <lineage>
        <taxon>Eukaryota</taxon>
        <taxon>Fungi</taxon>
        <taxon>Dikarya</taxon>
        <taxon>Ascomycota</taxon>
        <taxon>Saccharomycotina</taxon>
        <taxon>Pichiomycetes</taxon>
        <taxon>Pichiales</taxon>
        <taxon>Pichiaceae</taxon>
        <taxon>Komagataella</taxon>
    </lineage>
</organism>
<keyword evidence="9 11" id="KW-0472">Membrane</keyword>
<dbReference type="EC" id="2.4.1.-" evidence="11"/>
<proteinExistence type="inferred from homology"/>
<accession>C4R675</accession>
<dbReference type="InterPro" id="IPR004856">
    <property type="entry name" value="Glyco_trans_ALG6/ALG8"/>
</dbReference>
<dbReference type="InParanoid" id="C4R675"/>
<dbReference type="Pfam" id="PF03155">
    <property type="entry name" value="Alg6_Alg8"/>
    <property type="match status" value="1"/>
</dbReference>
<dbReference type="GO" id="GO:0006488">
    <property type="term" value="P:dolichol-linked oligosaccharide biosynthetic process"/>
    <property type="evidence" value="ECO:0007669"/>
    <property type="project" value="EnsemblFungi"/>
</dbReference>
<dbReference type="STRING" id="644223.C4R675"/>
<dbReference type="HOGENOM" id="CLU_022045_1_1_1"/>
<sequence length="578" mass="66393">MFDLISLHFFLHQQAIDTYYPILFFASSPFTKPSHMSGKRNFSLWNIWVASTLLKVLLYPAYHSTDFDVHRNWLAITNKLPLKEWYLENTSQWTLDYPPFFAYFEWLLSQFVPASVADDGCLDIVDVGNYGWPTVVFQRSTVILSEIVLFLALQKYINISAGKEKARSFVVASSIALSPGLLIVDHIHFQYNGMMFGILIFSLLAAKQKKYLQCGALFSVLLCFKHIFLYIAPAYFVFLLRVYCLDIHETSFKTPRSLLKSVRWSNLFKLGFTVITVFVIAFAPFAYYGVIPNLISRLFPFSRGLTHAYWAPNIWALYSFLDRVLVQLYLHVPGISSIISRYIGPESLVSRLKNSTASTKGLVGDVEFFIVPTITPKMSFILTLFYQILAVLPLLLFPTFKKFLGSITLCAFASFLFGWHVHEKAIMLVIIPFSFIAVSDRRLLYPFHTLVNAGYVSLFPLLFKSPEWLVKVLYTLVWCIIYFLSFNEVSKLSKSLSRRVFYMDRTNLIYILGLIPLTLTIGVLDVLSENFELLKRLEFLRLMMYSVYCALGIIGSWNGLSWIYFLDDTLNGDSSEVA</sequence>
<dbReference type="CAZy" id="GT57">
    <property type="family name" value="Glycosyltransferase Family 57"/>
</dbReference>
<evidence type="ECO:0000313" key="12">
    <source>
        <dbReference type="EMBL" id="CAY71061.1"/>
    </source>
</evidence>
<evidence type="ECO:0000256" key="7">
    <source>
        <dbReference type="ARBA" id="ARBA00022824"/>
    </source>
</evidence>
<dbReference type="EMBL" id="FN392321">
    <property type="protein sequence ID" value="CAY71061.1"/>
    <property type="molecule type" value="Genomic_DNA"/>
</dbReference>
<comment type="pathway">
    <text evidence="2 11">Protein modification; protein glycosylation.</text>
</comment>
<feature type="transmembrane region" description="Helical" evidence="11">
    <location>
        <begin position="227"/>
        <end position="248"/>
    </location>
</feature>
<dbReference type="GO" id="GO:0005789">
    <property type="term" value="C:endoplasmic reticulum membrane"/>
    <property type="evidence" value="ECO:0007669"/>
    <property type="project" value="UniProtKB-SubCell"/>
</dbReference>
<evidence type="ECO:0000256" key="9">
    <source>
        <dbReference type="ARBA" id="ARBA00023136"/>
    </source>
</evidence>
<dbReference type="Proteomes" id="UP000000314">
    <property type="component" value="Chromosome 3"/>
</dbReference>
<keyword evidence="13" id="KW-1185">Reference proteome</keyword>
<dbReference type="AlphaFoldDB" id="C4R675"/>
<evidence type="ECO:0000256" key="3">
    <source>
        <dbReference type="ARBA" id="ARBA00008715"/>
    </source>
</evidence>
<evidence type="ECO:0000256" key="2">
    <source>
        <dbReference type="ARBA" id="ARBA00004922"/>
    </source>
</evidence>
<feature type="transmembrane region" description="Helical" evidence="11">
    <location>
        <begin position="468"/>
        <end position="486"/>
    </location>
</feature>
<dbReference type="PANTHER" id="PTHR12413:SF2">
    <property type="entry name" value="DOLICHYL PYROPHOSPHATE GLC1MAN9GLCNAC2 ALPHA-1,3-GLUCOSYLTRANSFERASE-RELATED"/>
    <property type="match status" value="1"/>
</dbReference>
<feature type="transmembrane region" description="Helical" evidence="11">
    <location>
        <begin position="378"/>
        <end position="397"/>
    </location>
</feature>
<dbReference type="GeneID" id="8199744"/>
<feature type="transmembrane region" description="Helical" evidence="11">
    <location>
        <begin position="443"/>
        <end position="462"/>
    </location>
</feature>
<evidence type="ECO:0000256" key="5">
    <source>
        <dbReference type="ARBA" id="ARBA00022679"/>
    </source>
</evidence>
<dbReference type="RefSeq" id="XP_002493240.1">
    <property type="nucleotide sequence ID" value="XM_002493195.1"/>
</dbReference>
<evidence type="ECO:0000256" key="1">
    <source>
        <dbReference type="ARBA" id="ARBA00004477"/>
    </source>
</evidence>
<dbReference type="eggNOG" id="KOG2576">
    <property type="taxonomic scope" value="Eukaryota"/>
</dbReference>
<keyword evidence="8 11" id="KW-1133">Transmembrane helix</keyword>
<feature type="transmembrane region" description="Helical" evidence="11">
    <location>
        <begin position="189"/>
        <end position="206"/>
    </location>
</feature>